<feature type="region of interest" description="Disordered" evidence="1">
    <location>
        <begin position="105"/>
        <end position="124"/>
    </location>
</feature>
<reference evidence="2 3" key="1">
    <citation type="journal article" date="2017" name="Nat. Ecol. Evol.">
        <title>Scallop genome provides insights into evolution of bilaterian karyotype and development.</title>
        <authorList>
            <person name="Wang S."/>
            <person name="Zhang J."/>
            <person name="Jiao W."/>
            <person name="Li J."/>
            <person name="Xun X."/>
            <person name="Sun Y."/>
            <person name="Guo X."/>
            <person name="Huan P."/>
            <person name="Dong B."/>
            <person name="Zhang L."/>
            <person name="Hu X."/>
            <person name="Sun X."/>
            <person name="Wang J."/>
            <person name="Zhao C."/>
            <person name="Wang Y."/>
            <person name="Wang D."/>
            <person name="Huang X."/>
            <person name="Wang R."/>
            <person name="Lv J."/>
            <person name="Li Y."/>
            <person name="Zhang Z."/>
            <person name="Liu B."/>
            <person name="Lu W."/>
            <person name="Hui Y."/>
            <person name="Liang J."/>
            <person name="Zhou Z."/>
            <person name="Hou R."/>
            <person name="Li X."/>
            <person name="Liu Y."/>
            <person name="Li H."/>
            <person name="Ning X."/>
            <person name="Lin Y."/>
            <person name="Zhao L."/>
            <person name="Xing Q."/>
            <person name="Dou J."/>
            <person name="Li Y."/>
            <person name="Mao J."/>
            <person name="Guo H."/>
            <person name="Dou H."/>
            <person name="Li T."/>
            <person name="Mu C."/>
            <person name="Jiang W."/>
            <person name="Fu Q."/>
            <person name="Fu X."/>
            <person name="Miao Y."/>
            <person name="Liu J."/>
            <person name="Yu Q."/>
            <person name="Li R."/>
            <person name="Liao H."/>
            <person name="Li X."/>
            <person name="Kong Y."/>
            <person name="Jiang Z."/>
            <person name="Chourrout D."/>
            <person name="Li R."/>
            <person name="Bao Z."/>
        </authorList>
    </citation>
    <scope>NUCLEOTIDE SEQUENCE [LARGE SCALE GENOMIC DNA]</scope>
    <source>
        <strain evidence="2 3">PY_sf001</strain>
    </source>
</reference>
<feature type="compositionally biased region" description="Basic and acidic residues" evidence="1">
    <location>
        <begin position="111"/>
        <end position="124"/>
    </location>
</feature>
<evidence type="ECO:0000256" key="1">
    <source>
        <dbReference type="SAM" id="MobiDB-lite"/>
    </source>
</evidence>
<dbReference type="Proteomes" id="UP000242188">
    <property type="component" value="Unassembled WGS sequence"/>
</dbReference>
<gene>
    <name evidence="2" type="ORF">KP79_PYT14003</name>
</gene>
<proteinExistence type="predicted"/>
<keyword evidence="3" id="KW-1185">Reference proteome</keyword>
<dbReference type="PANTHER" id="PTHR34759">
    <property type="entry name" value="SPERMATOGENESIS-ASSOCIATED PROTEIN 48"/>
    <property type="match status" value="1"/>
</dbReference>
<organism evidence="2 3">
    <name type="scientific">Mizuhopecten yessoensis</name>
    <name type="common">Japanese scallop</name>
    <name type="synonym">Patinopecten yessoensis</name>
    <dbReference type="NCBI Taxonomy" id="6573"/>
    <lineage>
        <taxon>Eukaryota</taxon>
        <taxon>Metazoa</taxon>
        <taxon>Spiralia</taxon>
        <taxon>Lophotrochozoa</taxon>
        <taxon>Mollusca</taxon>
        <taxon>Bivalvia</taxon>
        <taxon>Autobranchia</taxon>
        <taxon>Pteriomorphia</taxon>
        <taxon>Pectinida</taxon>
        <taxon>Pectinoidea</taxon>
        <taxon>Pectinidae</taxon>
        <taxon>Mizuhopecten</taxon>
    </lineage>
</organism>
<protein>
    <submittedName>
        <fullName evidence="2">Uncharacterized protein</fullName>
    </submittedName>
</protein>
<comment type="caution">
    <text evidence="2">The sequence shown here is derived from an EMBL/GenBank/DDBJ whole genome shotgun (WGS) entry which is preliminary data.</text>
</comment>
<dbReference type="PANTHER" id="PTHR34759:SF1">
    <property type="entry name" value="SPERMATOGENESIS-ASSOCIATED PROTEIN 48"/>
    <property type="match status" value="1"/>
</dbReference>
<evidence type="ECO:0000313" key="2">
    <source>
        <dbReference type="EMBL" id="OWF37376.1"/>
    </source>
</evidence>
<dbReference type="EMBL" id="NEDP02005590">
    <property type="protein sequence ID" value="OWF37376.1"/>
    <property type="molecule type" value="Genomic_DNA"/>
</dbReference>
<accession>A0A210PLS6</accession>
<evidence type="ECO:0000313" key="3">
    <source>
        <dbReference type="Proteomes" id="UP000242188"/>
    </source>
</evidence>
<sequence length="351" mass="40154">MTACHVMRFTNPVRASILDPFPVTTYQQGYTGHADVLPIIKYHQMSSFVHAGLDQHLKKQLSLDPMGPARTCARNKEEYVFKNRNLEKNLDLKLAFNSPLRELVQSTKPTRNRETEARPAEKNHEFETKFGKMDMNMVNKLVNHIRWTSTTADAGQEEFASIPVPEIRAPETTLEPKADLVRLHSRKYEAAPADWQKCIYWDCVQPRGTVTHGDLLEKTHGQPEKLFVKRKSLTGGYREESERIRKMSKEKMLANIYVRQCPGYAGFVPRAPPEGQMERKLEGPHMVSTMKATYRELPASTYEKQQNARKGPFSKTVTLTYPFNPYNKVVQRCVLTESHSSDATGLFDIGH</sequence>
<dbReference type="InterPro" id="IPR027867">
    <property type="entry name" value="SPATA48"/>
</dbReference>
<name>A0A210PLS6_MIZYE</name>
<dbReference type="OrthoDB" id="10035002at2759"/>
<dbReference type="AlphaFoldDB" id="A0A210PLS6"/>